<dbReference type="Pfam" id="PF00648">
    <property type="entry name" value="Peptidase_C2"/>
    <property type="match status" value="1"/>
</dbReference>
<evidence type="ECO:0000256" key="5">
    <source>
        <dbReference type="PIRSR" id="PIRSR622684-1"/>
    </source>
</evidence>
<keyword evidence="2" id="KW-0645">Protease</keyword>
<dbReference type="GO" id="GO:0005737">
    <property type="term" value="C:cytoplasm"/>
    <property type="evidence" value="ECO:0007669"/>
    <property type="project" value="TreeGrafter"/>
</dbReference>
<dbReference type="PROSITE" id="PS00139">
    <property type="entry name" value="THIOL_PROTEASE_CYS"/>
    <property type="match status" value="1"/>
</dbReference>
<organism evidence="9 10">
    <name type="scientific">Mycteria americana</name>
    <name type="common">Wood stork</name>
    <dbReference type="NCBI Taxonomy" id="33587"/>
    <lineage>
        <taxon>Eukaryota</taxon>
        <taxon>Metazoa</taxon>
        <taxon>Chordata</taxon>
        <taxon>Craniata</taxon>
        <taxon>Vertebrata</taxon>
        <taxon>Euteleostomi</taxon>
        <taxon>Archelosauria</taxon>
        <taxon>Archosauria</taxon>
        <taxon>Dinosauria</taxon>
        <taxon>Saurischia</taxon>
        <taxon>Theropoda</taxon>
        <taxon>Coelurosauria</taxon>
        <taxon>Aves</taxon>
        <taxon>Neognathae</taxon>
        <taxon>Neoaves</taxon>
        <taxon>Aequornithes</taxon>
        <taxon>Ciconiiformes</taxon>
        <taxon>Ciconiidae</taxon>
        <taxon>Mycteria</taxon>
    </lineage>
</organism>
<evidence type="ECO:0000256" key="7">
    <source>
        <dbReference type="SAM" id="MobiDB-lite"/>
    </source>
</evidence>
<dbReference type="PANTHER" id="PTHR10183:SF402">
    <property type="entry name" value="CALPAIN-5"/>
    <property type="match status" value="1"/>
</dbReference>
<accession>A0AAN7PL77</accession>
<reference evidence="9 10" key="1">
    <citation type="journal article" date="2023" name="J. Hered.">
        <title>Chromosome-level genome of the wood stork (Mycteria americana) provides insight into avian chromosome evolution.</title>
        <authorList>
            <person name="Flamio R. Jr."/>
            <person name="Ramstad K.M."/>
        </authorList>
    </citation>
    <scope>NUCLEOTIDE SEQUENCE [LARGE SCALE GENOMIC DNA]</scope>
    <source>
        <strain evidence="9">JAX WOST 10</strain>
    </source>
</reference>
<dbReference type="InterPro" id="IPR000169">
    <property type="entry name" value="Pept_cys_AS"/>
</dbReference>
<keyword evidence="4" id="KW-0788">Thiol protease</keyword>
<dbReference type="InterPro" id="IPR022684">
    <property type="entry name" value="Calpain_cysteine_protease"/>
</dbReference>
<comment type="similarity">
    <text evidence="1">Belongs to the peptidase C2 family.</text>
</comment>
<dbReference type="PROSITE" id="PS50203">
    <property type="entry name" value="CALPAIN_CAT"/>
    <property type="match status" value="1"/>
</dbReference>
<dbReference type="GO" id="GO:0004198">
    <property type="term" value="F:calcium-dependent cysteine-type endopeptidase activity"/>
    <property type="evidence" value="ECO:0007669"/>
    <property type="project" value="InterPro"/>
</dbReference>
<evidence type="ECO:0000256" key="2">
    <source>
        <dbReference type="ARBA" id="ARBA00022670"/>
    </source>
</evidence>
<protein>
    <recommendedName>
        <fullName evidence="8">Calpain catalytic domain-containing protein</fullName>
    </recommendedName>
</protein>
<evidence type="ECO:0000256" key="4">
    <source>
        <dbReference type="ARBA" id="ARBA00022807"/>
    </source>
</evidence>
<evidence type="ECO:0000313" key="9">
    <source>
        <dbReference type="EMBL" id="KAK4832687.1"/>
    </source>
</evidence>
<keyword evidence="3" id="KW-0378">Hydrolase</keyword>
<evidence type="ECO:0000256" key="6">
    <source>
        <dbReference type="PROSITE-ProRule" id="PRU00239"/>
    </source>
</evidence>
<evidence type="ECO:0000259" key="8">
    <source>
        <dbReference type="PROSITE" id="PS50203"/>
    </source>
</evidence>
<gene>
    <name evidence="9" type="ORF">QYF61_025148</name>
</gene>
<evidence type="ECO:0000256" key="3">
    <source>
        <dbReference type="ARBA" id="ARBA00022801"/>
    </source>
</evidence>
<dbReference type="PANTHER" id="PTHR10183">
    <property type="entry name" value="CALPAIN"/>
    <property type="match status" value="1"/>
</dbReference>
<keyword evidence="10" id="KW-1185">Reference proteome</keyword>
<sequence length="391" mass="43196">MLPSPVRVQQRAMKIIKGLEHLTRGEAERAGILQSGEEKAQGDLNDVHKYLIARNEEEVPSDRTRDSEHKLKNRKFHLNMRKYFFTVRVVQTLAQVAQRGCGVSIPGDIQNLTEHGPGQAALADPALNSPKGRKGSCGPQMGQTRCRCPPEQDHEKLILQTSPSPTDRTDASPAAGFFLGGMKQELNPTALLPSPSALSDAEKRSWLLPLVAVSLPPSSAYPNLLQRLRRGGDYSSPLGLIPAQFVFGWSSGFKWEWEEGRATWQELGRGKAMWLEICNDPRLFVDGISSHDLHQGQVGNCWFVAACSSLASRESLWQKDLQPHGATQHPAKRNVFTTIPLYPIHCLDNPPAQHRCSGFNHAHQLLGNEWFQVGHDGLAGAHVGSEHPYSA</sequence>
<dbReference type="InterPro" id="IPR038765">
    <property type="entry name" value="Papain-like_cys_pep_sf"/>
</dbReference>
<feature type="active site" evidence="5">
    <location>
        <position position="301"/>
    </location>
</feature>
<proteinExistence type="inferred from homology"/>
<evidence type="ECO:0000313" key="10">
    <source>
        <dbReference type="Proteomes" id="UP001333110"/>
    </source>
</evidence>
<dbReference type="GO" id="GO:0006508">
    <property type="term" value="P:proteolysis"/>
    <property type="evidence" value="ECO:0007669"/>
    <property type="project" value="UniProtKB-KW"/>
</dbReference>
<feature type="domain" description="Calpain catalytic" evidence="8">
    <location>
        <begin position="276"/>
        <end position="316"/>
    </location>
</feature>
<dbReference type="SUPFAM" id="SSF54001">
    <property type="entry name" value="Cysteine proteinases"/>
    <property type="match status" value="1"/>
</dbReference>
<dbReference type="Proteomes" id="UP001333110">
    <property type="component" value="Unassembled WGS sequence"/>
</dbReference>
<evidence type="ECO:0000256" key="1">
    <source>
        <dbReference type="ARBA" id="ARBA00007623"/>
    </source>
</evidence>
<name>A0AAN7PL77_MYCAM</name>
<comment type="caution">
    <text evidence="6">Lacks conserved residue(s) required for the propagation of feature annotation.</text>
</comment>
<dbReference type="PRINTS" id="PR00704">
    <property type="entry name" value="CALPAIN"/>
</dbReference>
<feature type="region of interest" description="Disordered" evidence="7">
    <location>
        <begin position="114"/>
        <end position="148"/>
    </location>
</feature>
<dbReference type="AlphaFoldDB" id="A0AAN7PL77"/>
<dbReference type="EMBL" id="JAUNZN010000001">
    <property type="protein sequence ID" value="KAK4832687.1"/>
    <property type="molecule type" value="Genomic_DNA"/>
</dbReference>
<comment type="caution">
    <text evidence="9">The sequence shown here is derived from an EMBL/GenBank/DDBJ whole genome shotgun (WGS) entry which is preliminary data.</text>
</comment>
<dbReference type="InterPro" id="IPR001300">
    <property type="entry name" value="Peptidase_C2_calpain_cat"/>
</dbReference>